<comment type="caution">
    <text evidence="1">The sequence shown here is derived from an EMBL/GenBank/DDBJ whole genome shotgun (WGS) entry which is preliminary data.</text>
</comment>
<evidence type="ECO:0000313" key="2">
    <source>
        <dbReference type="Proteomes" id="UP001162992"/>
    </source>
</evidence>
<dbReference type="EMBL" id="CM055099">
    <property type="protein sequence ID" value="KAJ7546707.1"/>
    <property type="molecule type" value="Genomic_DNA"/>
</dbReference>
<dbReference type="Proteomes" id="UP001162992">
    <property type="component" value="Chromosome 8"/>
</dbReference>
<keyword evidence="2" id="KW-1185">Reference proteome</keyword>
<protein>
    <submittedName>
        <fullName evidence="1">Uncharacterized protein</fullName>
    </submittedName>
</protein>
<organism evidence="1 2">
    <name type="scientific">Diphasiastrum complanatum</name>
    <name type="common">Issler's clubmoss</name>
    <name type="synonym">Lycopodium complanatum</name>
    <dbReference type="NCBI Taxonomy" id="34168"/>
    <lineage>
        <taxon>Eukaryota</taxon>
        <taxon>Viridiplantae</taxon>
        <taxon>Streptophyta</taxon>
        <taxon>Embryophyta</taxon>
        <taxon>Tracheophyta</taxon>
        <taxon>Lycopodiopsida</taxon>
        <taxon>Lycopodiales</taxon>
        <taxon>Lycopodiaceae</taxon>
        <taxon>Lycopodioideae</taxon>
        <taxon>Diphasiastrum</taxon>
    </lineage>
</organism>
<reference evidence="2" key="1">
    <citation type="journal article" date="2024" name="Proc. Natl. Acad. Sci. U.S.A.">
        <title>Extraordinary preservation of gene collinearity over three hundred million years revealed in homosporous lycophytes.</title>
        <authorList>
            <person name="Li C."/>
            <person name="Wickell D."/>
            <person name="Kuo L.Y."/>
            <person name="Chen X."/>
            <person name="Nie B."/>
            <person name="Liao X."/>
            <person name="Peng D."/>
            <person name="Ji J."/>
            <person name="Jenkins J."/>
            <person name="Williams M."/>
            <person name="Shu S."/>
            <person name="Plott C."/>
            <person name="Barry K."/>
            <person name="Rajasekar S."/>
            <person name="Grimwood J."/>
            <person name="Han X."/>
            <person name="Sun S."/>
            <person name="Hou Z."/>
            <person name="He W."/>
            <person name="Dai G."/>
            <person name="Sun C."/>
            <person name="Schmutz J."/>
            <person name="Leebens-Mack J.H."/>
            <person name="Li F.W."/>
            <person name="Wang L."/>
        </authorList>
    </citation>
    <scope>NUCLEOTIDE SEQUENCE [LARGE SCALE GENOMIC DNA]</scope>
    <source>
        <strain evidence="2">cv. PW_Plant_1</strain>
    </source>
</reference>
<evidence type="ECO:0000313" key="1">
    <source>
        <dbReference type="EMBL" id="KAJ7546707.1"/>
    </source>
</evidence>
<sequence length="1015" mass="113679">MNSPRRYLFRDEGDEEALGAPRVRSAVLDFNPSTPDDKGKSHPSLEELLKPMLPPGMPLLDFEQLDYSFAMEFNGPPIKQPVPKGVAVNSVVLNQKKKQGLSNDLPMTTSIEIPSSSSRLSKLKPPSLDVQVRKGGRSPLLPSVRDFGNTAIPSPLTGLVNGDLISPVIGLVLRESTPLSRSSLTKTGLYEGVVSTNNSVLSKKQHESHPSDYMMTEADKGHELTLPDSPEPMASTDSTVSGTCINSGMTSISRKSSSSEIEEVHEQLENGKPAFGKSVELSCSNGGLSLSSQRSVSLPAIDKVESSSIAKPFFMDPVQTAFSIFDEPDPISMQQRKKGKCYWCLKGHRLIKKEACLVCNAKYCKNCVLIAMGSMPEGRKCVKCLGQLVDELNRPSVGKPSRLLKRLLSPLEVHQIMKAEKKCQANQLRPEQLSVNGRTLTPEELAELLSCSNPPLKLKPGNYWYDKVSGLWGKDGEKPDSIVTPQLKVGGELKQEASNGCTQVYMNGREISKTELKILKLAGVQCPPKTYLLLYPDGTCVEEGQNIIKGNIWGKKSRILYPFFSLPTPRWNLNADRDHSNRYIPEYLEQKKVHKLLLLGLEGSGRSTIFKQARFLYQDGFTEKEIQKFKEMIQANLYKYLVILLEGRERFEEEEGKAQAMKLNESSTISHTIDSSTTSLGTMSTSSDVHKTTYKMDTKLKRLADWFLCIAAEGNLESYFPAATREYAHSVEELWHNPAIHATYNRKEELHMLPDIAGYFLERVVELSSNEYEPSDFDILCVEGLAHGSGLVEIEFPLVEREPMSGAFNDTVEFPSALNRYQLIRVGGIRLNEGRKWLDMFEDVRAVIFCVAISEYDQMWMDSNGVLCNKMILSRDLFETIARYPCFKNMPFVLLMNKYDIFEAKISKGIPLTTCEWFSDYSPVGASNSTQAQQAYTYLVHKFKKLLDDRKLYTLSLNAQDRTSVAGAFQYIKEILKWEENKAAGWGLLPEDLSSSDISSFSTHSQMRHDIDNHN</sequence>
<name>A0ACC2CYF2_DIPCM</name>
<gene>
    <name evidence="1" type="ORF">O6H91_08G051100</name>
</gene>
<accession>A0ACC2CYF2</accession>
<proteinExistence type="predicted"/>